<organism evidence="3 4">
    <name type="scientific">Rosenbergiella australiborealis</name>
    <dbReference type="NCBI Taxonomy" id="1544696"/>
    <lineage>
        <taxon>Bacteria</taxon>
        <taxon>Pseudomonadati</taxon>
        <taxon>Pseudomonadota</taxon>
        <taxon>Gammaproteobacteria</taxon>
        <taxon>Enterobacterales</taxon>
        <taxon>Erwiniaceae</taxon>
        <taxon>Rosenbergiella</taxon>
    </lineage>
</organism>
<dbReference type="InterPro" id="IPR009468">
    <property type="entry name" value="DUF1090"/>
</dbReference>
<evidence type="ECO:0000256" key="1">
    <source>
        <dbReference type="SAM" id="MobiDB-lite"/>
    </source>
</evidence>
<keyword evidence="2" id="KW-0732">Signal</keyword>
<reference evidence="3 4" key="1">
    <citation type="submission" date="2020-04" db="EMBL/GenBank/DDBJ databases">
        <title>Genome sequencing of Rosenbergiella species.</title>
        <authorList>
            <person name="Alvarez-Perez S."/>
            <person name="Lievens B."/>
        </authorList>
    </citation>
    <scope>NUCLEOTIDE SEQUENCE [LARGE SCALE GENOMIC DNA]</scope>
    <source>
        <strain evidence="3 4">CdVSA20.1</strain>
    </source>
</reference>
<feature type="signal peptide" evidence="2">
    <location>
        <begin position="1"/>
        <end position="23"/>
    </location>
</feature>
<dbReference type="RefSeq" id="WP_214211859.1">
    <property type="nucleotide sequence ID" value="NZ_JABBFO010000001.1"/>
</dbReference>
<comment type="caution">
    <text evidence="3">The sequence shown here is derived from an EMBL/GenBank/DDBJ whole genome shotgun (WGS) entry which is preliminary data.</text>
</comment>
<accession>A0ABS5T122</accession>
<protein>
    <submittedName>
        <fullName evidence="3">DUF1090 domain-containing protein</fullName>
    </submittedName>
</protein>
<dbReference type="Pfam" id="PF06476">
    <property type="entry name" value="DUF1090"/>
    <property type="match status" value="1"/>
</dbReference>
<evidence type="ECO:0000313" key="4">
    <source>
        <dbReference type="Proteomes" id="UP000786875"/>
    </source>
</evidence>
<gene>
    <name evidence="3" type="ORF">HGT73_01355</name>
</gene>
<feature type="chain" id="PRO_5045285179" evidence="2">
    <location>
        <begin position="24"/>
        <end position="142"/>
    </location>
</feature>
<evidence type="ECO:0000256" key="2">
    <source>
        <dbReference type="SAM" id="SignalP"/>
    </source>
</evidence>
<proteinExistence type="predicted"/>
<sequence length="142" mass="16053">MKKRLSATLFSLVTLVGAQQAFAVQTCAQKEAALNEQINQAQQHNNSYQVAGLKKALAEVKDHCTASSVRRDAEQDIQKLQHKLKEKQQDLQESQHDLQQATAKNNAEKIAKYKEKIADKQSDIEKITTELQKKQQGLRQLN</sequence>
<name>A0ABS5T122_9GAMM</name>
<feature type="region of interest" description="Disordered" evidence="1">
    <location>
        <begin position="82"/>
        <end position="104"/>
    </location>
</feature>
<dbReference type="EMBL" id="JABBFO010000001">
    <property type="protein sequence ID" value="MBT0726036.1"/>
    <property type="molecule type" value="Genomic_DNA"/>
</dbReference>
<dbReference type="Proteomes" id="UP000786875">
    <property type="component" value="Unassembled WGS sequence"/>
</dbReference>
<feature type="compositionally biased region" description="Basic and acidic residues" evidence="1">
    <location>
        <begin position="86"/>
        <end position="96"/>
    </location>
</feature>
<keyword evidence="4" id="KW-1185">Reference proteome</keyword>
<evidence type="ECO:0000313" key="3">
    <source>
        <dbReference type="EMBL" id="MBT0726036.1"/>
    </source>
</evidence>